<protein>
    <recommendedName>
        <fullName evidence="2">SWIM-type domain-containing protein</fullName>
    </recommendedName>
</protein>
<reference evidence="1" key="1">
    <citation type="journal article" date="2020" name="Nature">
        <title>Giant virus diversity and host interactions through global metagenomics.</title>
        <authorList>
            <person name="Schulz F."/>
            <person name="Roux S."/>
            <person name="Paez-Espino D."/>
            <person name="Jungbluth S."/>
            <person name="Walsh D.A."/>
            <person name="Denef V.J."/>
            <person name="McMahon K.D."/>
            <person name="Konstantinidis K.T."/>
            <person name="Eloe-Fadrosh E.A."/>
            <person name="Kyrpides N.C."/>
            <person name="Woyke T."/>
        </authorList>
    </citation>
    <scope>NUCLEOTIDE SEQUENCE</scope>
    <source>
        <strain evidence="1">GVMAG-M-3300023179-27</strain>
    </source>
</reference>
<organism evidence="1">
    <name type="scientific">viral metagenome</name>
    <dbReference type="NCBI Taxonomy" id="1070528"/>
    <lineage>
        <taxon>unclassified sequences</taxon>
        <taxon>metagenomes</taxon>
        <taxon>organismal metagenomes</taxon>
    </lineage>
</organism>
<accession>A0A6C0EEF7</accession>
<dbReference type="EMBL" id="MN739774">
    <property type="protein sequence ID" value="QHT25715.1"/>
    <property type="molecule type" value="Genomic_DNA"/>
</dbReference>
<evidence type="ECO:0008006" key="2">
    <source>
        <dbReference type="Google" id="ProtNLM"/>
    </source>
</evidence>
<dbReference type="AlphaFoldDB" id="A0A6C0EEF7"/>
<sequence>MSKKRKGNDDDPTNCKKQFCNRLMSNTESEIMSTIMTTGCSAEFLIKGKSSKVHTVKMGMRSNKIIMICDCINKDTEYCYHIQYCLLHLCNSILDNSNEYYKTETDLKNIIKIMSTTNLISSPTG</sequence>
<name>A0A6C0EEF7_9ZZZZ</name>
<proteinExistence type="predicted"/>
<evidence type="ECO:0000313" key="1">
    <source>
        <dbReference type="EMBL" id="QHT25715.1"/>
    </source>
</evidence>